<accession>A0A0L8HLE7</accession>
<organism evidence="1">
    <name type="scientific">Octopus bimaculoides</name>
    <name type="common">California two-spotted octopus</name>
    <dbReference type="NCBI Taxonomy" id="37653"/>
    <lineage>
        <taxon>Eukaryota</taxon>
        <taxon>Metazoa</taxon>
        <taxon>Spiralia</taxon>
        <taxon>Lophotrochozoa</taxon>
        <taxon>Mollusca</taxon>
        <taxon>Cephalopoda</taxon>
        <taxon>Coleoidea</taxon>
        <taxon>Octopodiformes</taxon>
        <taxon>Octopoda</taxon>
        <taxon>Incirrata</taxon>
        <taxon>Octopodidae</taxon>
        <taxon>Octopus</taxon>
    </lineage>
</organism>
<sequence>MRHCIRIYTLTRILLLLLLLFLFLTKFNNFIYTDTSLNLQGNIKQGSVTLKLFSRFAKVENINM</sequence>
<evidence type="ECO:0000313" key="1">
    <source>
        <dbReference type="EMBL" id="KOF90073.1"/>
    </source>
</evidence>
<dbReference type="AlphaFoldDB" id="A0A0L8HLE7"/>
<dbReference type="EMBL" id="KQ417847">
    <property type="protein sequence ID" value="KOF90073.1"/>
    <property type="molecule type" value="Genomic_DNA"/>
</dbReference>
<name>A0A0L8HLE7_OCTBM</name>
<gene>
    <name evidence="1" type="ORF">OCBIM_22011946mg</name>
</gene>
<proteinExistence type="predicted"/>
<protein>
    <submittedName>
        <fullName evidence="1">Uncharacterized protein</fullName>
    </submittedName>
</protein>
<reference evidence="1" key="1">
    <citation type="submission" date="2015-07" db="EMBL/GenBank/DDBJ databases">
        <title>MeaNS - Measles Nucleotide Surveillance Program.</title>
        <authorList>
            <person name="Tran T."/>
            <person name="Druce J."/>
        </authorList>
    </citation>
    <scope>NUCLEOTIDE SEQUENCE</scope>
    <source>
        <strain evidence="1">UCB-OBI-ISO-001</strain>
        <tissue evidence="1">Gonad</tissue>
    </source>
</reference>